<keyword evidence="7 10" id="KW-0445">Lipid transport</keyword>
<dbReference type="GO" id="GO:0032366">
    <property type="term" value="P:intracellular sterol transport"/>
    <property type="evidence" value="ECO:0007669"/>
    <property type="project" value="UniProtKB-UniRule"/>
</dbReference>
<evidence type="ECO:0000256" key="5">
    <source>
        <dbReference type="ARBA" id="ARBA00022824"/>
    </source>
</evidence>
<keyword evidence="9 10" id="KW-0472">Membrane</keyword>
<dbReference type="GO" id="GO:0005789">
    <property type="term" value="C:endoplasmic reticulum membrane"/>
    <property type="evidence" value="ECO:0007669"/>
    <property type="project" value="UniProtKB-SubCell"/>
</dbReference>
<dbReference type="VEuPathDB" id="FungiDB:DIURU_004800"/>
<comment type="function">
    <text evidence="10">Regulates also the sphingolipid metabolism.</text>
</comment>
<feature type="transmembrane region" description="Helical" evidence="10">
    <location>
        <begin position="197"/>
        <end position="219"/>
    </location>
</feature>
<dbReference type="OrthoDB" id="2192830at2759"/>
<dbReference type="GO" id="GO:0016125">
    <property type="term" value="P:sterol metabolic process"/>
    <property type="evidence" value="ECO:0007669"/>
    <property type="project" value="UniProtKB-UniRule"/>
</dbReference>
<evidence type="ECO:0000256" key="2">
    <source>
        <dbReference type="ARBA" id="ARBA00009187"/>
    </source>
</evidence>
<evidence type="ECO:0000313" key="11">
    <source>
        <dbReference type="EMBL" id="KAA8897947.1"/>
    </source>
</evidence>
<dbReference type="GeneID" id="54783451"/>
<dbReference type="Proteomes" id="UP000449547">
    <property type="component" value="Unassembled WGS sequence"/>
</dbReference>
<organism evidence="11 12">
    <name type="scientific">Diutina rugosa</name>
    <name type="common">Yeast</name>
    <name type="synonym">Candida rugosa</name>
    <dbReference type="NCBI Taxonomy" id="5481"/>
    <lineage>
        <taxon>Eukaryota</taxon>
        <taxon>Fungi</taxon>
        <taxon>Dikarya</taxon>
        <taxon>Ascomycota</taxon>
        <taxon>Saccharomycotina</taxon>
        <taxon>Pichiomycetes</taxon>
        <taxon>Debaryomycetaceae</taxon>
        <taxon>Diutina</taxon>
    </lineage>
</organism>
<proteinExistence type="inferred from homology"/>
<evidence type="ECO:0000313" key="12">
    <source>
        <dbReference type="Proteomes" id="UP000449547"/>
    </source>
</evidence>
<evidence type="ECO:0000256" key="4">
    <source>
        <dbReference type="ARBA" id="ARBA00022692"/>
    </source>
</evidence>
<evidence type="ECO:0000256" key="1">
    <source>
        <dbReference type="ARBA" id="ARBA00004477"/>
    </source>
</evidence>
<name>A0A642UHM4_DIURU</name>
<evidence type="ECO:0000256" key="3">
    <source>
        <dbReference type="ARBA" id="ARBA00022448"/>
    </source>
</evidence>
<evidence type="ECO:0000256" key="10">
    <source>
        <dbReference type="RuleBase" id="RU368065"/>
    </source>
</evidence>
<keyword evidence="6 10" id="KW-1133">Transmembrane helix</keyword>
<dbReference type="EMBL" id="SWFT01000149">
    <property type="protein sequence ID" value="KAA8897947.1"/>
    <property type="molecule type" value="Genomic_DNA"/>
</dbReference>
<evidence type="ECO:0000256" key="7">
    <source>
        <dbReference type="ARBA" id="ARBA00023055"/>
    </source>
</evidence>
<evidence type="ECO:0000256" key="8">
    <source>
        <dbReference type="ARBA" id="ARBA00023098"/>
    </source>
</evidence>
<comment type="function">
    <text evidence="10">Mediator of sterol homeostasis involved in sterol uptake, trafficking and distribution into membranes.</text>
</comment>
<reference evidence="11 12" key="1">
    <citation type="submission" date="2019-07" db="EMBL/GenBank/DDBJ databases">
        <title>Genome assembly of two rare yeast pathogens: Diutina rugosa and Trichomonascus ciferrii.</title>
        <authorList>
            <person name="Mixao V."/>
            <person name="Saus E."/>
            <person name="Hansen A."/>
            <person name="Lass-Flor C."/>
            <person name="Gabaldon T."/>
        </authorList>
    </citation>
    <scope>NUCLEOTIDE SEQUENCE [LARGE SCALE GENOMIC DNA]</scope>
    <source>
        <strain evidence="11 12">CBS 613</strain>
    </source>
</reference>
<dbReference type="RefSeq" id="XP_034010204.1">
    <property type="nucleotide sequence ID" value="XM_034157714.1"/>
</dbReference>
<feature type="transmembrane region" description="Helical" evidence="10">
    <location>
        <begin position="226"/>
        <end position="250"/>
    </location>
</feature>
<keyword evidence="3 10" id="KW-0813">Transport</keyword>
<dbReference type="GO" id="GO:0032541">
    <property type="term" value="C:cortical endoplasmic reticulum"/>
    <property type="evidence" value="ECO:0007669"/>
    <property type="project" value="TreeGrafter"/>
</dbReference>
<dbReference type="PANTHER" id="PTHR14467:SF0">
    <property type="entry name" value="PROTEIN ARV1"/>
    <property type="match status" value="1"/>
</dbReference>
<sequence>MYCVQCREPVAQLYQQYKSAYIKLTQCSRCQNIADKYIEYDHVLLFIDVLLLKKGALLHLANLIEKSITETQPRTWWQCYTPHARVYIMAVLFEVYLQWATAERASDPLPLTREALTHSSFFQYGYFMLNSVVQHVVQVVVITRLFAWLGWGSNGNKYVGETYQRCYFMRVLIMAILVTTAIKLFPIISLIWPYDAIAIPTSVTQLIGIATLTEALHLVTEFRYSTIIVVLSVSMALQEIVTTWALTFAVNQVASVHYDYSLTVPSVISSYLKGPSRC</sequence>
<comment type="subcellular location">
    <subcellularLocation>
        <location evidence="1 10">Endoplasmic reticulum membrane</location>
        <topology evidence="1 10">Multi-pass membrane protein</topology>
    </subcellularLocation>
    <subcellularLocation>
        <location evidence="10">Golgi apparatus membrane</location>
        <topology evidence="10">Multi-pass membrane protein</topology>
    </subcellularLocation>
</comment>
<dbReference type="OMA" id="MLDMNVK"/>
<comment type="caution">
    <text evidence="11">The sequence shown here is derived from an EMBL/GenBank/DDBJ whole genome shotgun (WGS) entry which is preliminary data.</text>
</comment>
<protein>
    <recommendedName>
        <fullName evidence="10">Protein ARV</fullName>
    </recommendedName>
</protein>
<evidence type="ECO:0000256" key="6">
    <source>
        <dbReference type="ARBA" id="ARBA00022989"/>
    </source>
</evidence>
<dbReference type="GO" id="GO:0097036">
    <property type="term" value="P:regulation of plasma membrane sterol distribution"/>
    <property type="evidence" value="ECO:0007669"/>
    <property type="project" value="UniProtKB-UniRule"/>
</dbReference>
<comment type="similarity">
    <text evidence="2 10">Belongs to the ARV1 family.</text>
</comment>
<keyword evidence="10" id="KW-0746">Sphingolipid metabolism</keyword>
<dbReference type="GO" id="GO:0006665">
    <property type="term" value="P:sphingolipid metabolic process"/>
    <property type="evidence" value="ECO:0007669"/>
    <property type="project" value="UniProtKB-UniRule"/>
</dbReference>
<dbReference type="GO" id="GO:0000139">
    <property type="term" value="C:Golgi membrane"/>
    <property type="evidence" value="ECO:0007669"/>
    <property type="project" value="UniProtKB-SubCell"/>
</dbReference>
<keyword evidence="10" id="KW-0333">Golgi apparatus</keyword>
<keyword evidence="12" id="KW-1185">Reference proteome</keyword>
<feature type="transmembrane region" description="Helical" evidence="10">
    <location>
        <begin position="167"/>
        <end position="191"/>
    </location>
</feature>
<keyword evidence="4 10" id="KW-0812">Transmembrane</keyword>
<keyword evidence="8 10" id="KW-0443">Lipid metabolism</keyword>
<evidence type="ECO:0000256" key="9">
    <source>
        <dbReference type="ARBA" id="ARBA00023136"/>
    </source>
</evidence>
<dbReference type="AlphaFoldDB" id="A0A642UHM4"/>
<keyword evidence="5 10" id="KW-0256">Endoplasmic reticulum</keyword>
<dbReference type="PANTHER" id="PTHR14467">
    <property type="entry name" value="ARV1"/>
    <property type="match status" value="1"/>
</dbReference>
<dbReference type="Pfam" id="PF04161">
    <property type="entry name" value="Arv1"/>
    <property type="match status" value="1"/>
</dbReference>
<dbReference type="InterPro" id="IPR007290">
    <property type="entry name" value="Arv1"/>
</dbReference>
<gene>
    <name evidence="11" type="ORF">DIURU_004800</name>
</gene>
<accession>A0A642UHM4</accession>